<dbReference type="Gene3D" id="1.10.600.10">
    <property type="entry name" value="Farnesyl Diphosphate Synthase"/>
    <property type="match status" value="1"/>
</dbReference>
<comment type="caution">
    <text evidence="7">The sequence shown here is derived from an EMBL/GenBank/DDBJ whole genome shotgun (WGS) entry which is preliminary data.</text>
</comment>
<keyword evidence="3 6" id="KW-0808">Transferase</keyword>
<dbReference type="CDD" id="cd00685">
    <property type="entry name" value="Trans_IPPS_HT"/>
    <property type="match status" value="1"/>
</dbReference>
<evidence type="ECO:0000256" key="5">
    <source>
        <dbReference type="ARBA" id="ARBA00022842"/>
    </source>
</evidence>
<dbReference type="InterPro" id="IPR000092">
    <property type="entry name" value="Polyprenyl_synt"/>
</dbReference>
<dbReference type="RefSeq" id="WP_243650546.1">
    <property type="nucleotide sequence ID" value="NZ_SLUI01000008.1"/>
</dbReference>
<dbReference type="PROSITE" id="PS00444">
    <property type="entry name" value="POLYPRENYL_SYNTHASE_2"/>
    <property type="match status" value="1"/>
</dbReference>
<comment type="similarity">
    <text evidence="2 6">Belongs to the FPP/GGPP synthase family.</text>
</comment>
<dbReference type="AlphaFoldDB" id="A0A4V2Q8H1"/>
<name>A0A4V2Q8H1_9FIRM</name>
<dbReference type="SUPFAM" id="SSF48576">
    <property type="entry name" value="Terpenoid synthases"/>
    <property type="match status" value="1"/>
</dbReference>
<dbReference type="SFLD" id="SFLDS00005">
    <property type="entry name" value="Isoprenoid_Synthase_Type_I"/>
    <property type="match status" value="1"/>
</dbReference>
<evidence type="ECO:0000313" key="7">
    <source>
        <dbReference type="EMBL" id="TCL36529.1"/>
    </source>
</evidence>
<evidence type="ECO:0000256" key="6">
    <source>
        <dbReference type="RuleBase" id="RU004466"/>
    </source>
</evidence>
<evidence type="ECO:0000313" key="8">
    <source>
        <dbReference type="Proteomes" id="UP000295063"/>
    </source>
</evidence>
<dbReference type="PANTHER" id="PTHR12001">
    <property type="entry name" value="GERANYLGERANYL PYROPHOSPHATE SYNTHASE"/>
    <property type="match status" value="1"/>
</dbReference>
<dbReference type="GO" id="GO:0008299">
    <property type="term" value="P:isoprenoid biosynthetic process"/>
    <property type="evidence" value="ECO:0007669"/>
    <property type="project" value="InterPro"/>
</dbReference>
<evidence type="ECO:0000256" key="2">
    <source>
        <dbReference type="ARBA" id="ARBA00006706"/>
    </source>
</evidence>
<evidence type="ECO:0000256" key="1">
    <source>
        <dbReference type="ARBA" id="ARBA00001946"/>
    </source>
</evidence>
<dbReference type="PANTHER" id="PTHR12001:SF69">
    <property type="entry name" value="ALL TRANS-POLYPRENYL-DIPHOSPHATE SYNTHASE PDSS1"/>
    <property type="match status" value="1"/>
</dbReference>
<dbReference type="GO" id="GO:0004659">
    <property type="term" value="F:prenyltransferase activity"/>
    <property type="evidence" value="ECO:0007669"/>
    <property type="project" value="InterPro"/>
</dbReference>
<dbReference type="GO" id="GO:0046872">
    <property type="term" value="F:metal ion binding"/>
    <property type="evidence" value="ECO:0007669"/>
    <property type="project" value="UniProtKB-KW"/>
</dbReference>
<protein>
    <submittedName>
        <fullName evidence="7">Heptaprenyl diphosphate synthase</fullName>
    </submittedName>
</protein>
<sequence length="322" mass="35046">MRNSSIFAMVTSDLALVEAELLSVIQTPVEMLTDISAHLTKAGGKRLRPALYLLCAKQGHISDSNIISVAAAIELIHMATLVHDDVIDSAATRRGIATANAQWGNHASVLSGDFLFAKAFSIVASKGSNEILRILADVISSMCEGEIVQIKESFNPDQQEAAYYDRIAKKTADFIAGSARIGAIMAGMSKQDIQALHDYGYSLGMAFQITDDILDFTSSVEQLGKPAGNDLRQGIITLPIIHALRDPFAGRQLREIIVRKRMDEADIKQGLAIVHNAGSIEYSYKQAARYLQQARNVLPQSLDVAVRSALLEVADFVGKRNY</sequence>
<dbReference type="InterPro" id="IPR008949">
    <property type="entry name" value="Isoprenoid_synthase_dom_sf"/>
</dbReference>
<accession>A0A4V2Q8H1</accession>
<dbReference type="InterPro" id="IPR033749">
    <property type="entry name" value="Polyprenyl_synt_CS"/>
</dbReference>
<gene>
    <name evidence="7" type="ORF">EV210_108170</name>
</gene>
<proteinExistence type="inferred from homology"/>
<dbReference type="EMBL" id="SLUI01000008">
    <property type="protein sequence ID" value="TCL36529.1"/>
    <property type="molecule type" value="Genomic_DNA"/>
</dbReference>
<keyword evidence="4" id="KW-0479">Metal-binding</keyword>
<comment type="cofactor">
    <cofactor evidence="1">
        <name>Mg(2+)</name>
        <dbReference type="ChEBI" id="CHEBI:18420"/>
    </cofactor>
</comment>
<evidence type="ECO:0000256" key="4">
    <source>
        <dbReference type="ARBA" id="ARBA00022723"/>
    </source>
</evidence>
<dbReference type="Pfam" id="PF00348">
    <property type="entry name" value="polyprenyl_synt"/>
    <property type="match status" value="1"/>
</dbReference>
<keyword evidence="5" id="KW-0460">Magnesium</keyword>
<dbReference type="Proteomes" id="UP000295063">
    <property type="component" value="Unassembled WGS sequence"/>
</dbReference>
<keyword evidence="8" id="KW-1185">Reference proteome</keyword>
<reference evidence="7 8" key="1">
    <citation type="submission" date="2019-03" db="EMBL/GenBank/DDBJ databases">
        <title>Genomic Encyclopedia of Type Strains, Phase IV (KMG-IV): sequencing the most valuable type-strain genomes for metagenomic binning, comparative biology and taxonomic classification.</title>
        <authorList>
            <person name="Goeker M."/>
        </authorList>
    </citation>
    <scope>NUCLEOTIDE SEQUENCE [LARGE SCALE GENOMIC DNA]</scope>
    <source>
        <strain evidence="7 8">DSM 15969</strain>
    </source>
</reference>
<evidence type="ECO:0000256" key="3">
    <source>
        <dbReference type="ARBA" id="ARBA00022679"/>
    </source>
</evidence>
<dbReference type="PROSITE" id="PS00723">
    <property type="entry name" value="POLYPRENYL_SYNTHASE_1"/>
    <property type="match status" value="1"/>
</dbReference>
<organism evidence="7 8">
    <name type="scientific">Anaerospora hongkongensis</name>
    <dbReference type="NCBI Taxonomy" id="244830"/>
    <lineage>
        <taxon>Bacteria</taxon>
        <taxon>Bacillati</taxon>
        <taxon>Bacillota</taxon>
        <taxon>Negativicutes</taxon>
        <taxon>Selenomonadales</taxon>
        <taxon>Sporomusaceae</taxon>
        <taxon>Anaerospora</taxon>
    </lineage>
</organism>